<proteinExistence type="predicted"/>
<accession>A0A8S3YXV9</accession>
<feature type="non-terminal residue" evidence="1">
    <location>
        <position position="92"/>
    </location>
</feature>
<dbReference type="OrthoDB" id="441129at2759"/>
<protein>
    <submittedName>
        <fullName evidence="1">Uncharacterized protein</fullName>
    </submittedName>
</protein>
<dbReference type="AlphaFoldDB" id="A0A8S3YXV9"/>
<sequence length="92" mass="10580">MPKRGKHGIKGKRGYKPAKDNMESALKLAAASSKIWETKLDIASKSKQEFRECATKLIIENDVLHAQMFQNERETIDVITYLKKQDEDKDDQ</sequence>
<name>A0A8S3YXV9_9EUPU</name>
<reference evidence="1" key="1">
    <citation type="submission" date="2021-04" db="EMBL/GenBank/DDBJ databases">
        <authorList>
            <consortium name="Molecular Ecology Group"/>
        </authorList>
    </citation>
    <scope>NUCLEOTIDE SEQUENCE</scope>
</reference>
<dbReference type="Proteomes" id="UP000678393">
    <property type="component" value="Unassembled WGS sequence"/>
</dbReference>
<evidence type="ECO:0000313" key="1">
    <source>
        <dbReference type="EMBL" id="CAG5121058.1"/>
    </source>
</evidence>
<organism evidence="1 2">
    <name type="scientific">Candidula unifasciata</name>
    <dbReference type="NCBI Taxonomy" id="100452"/>
    <lineage>
        <taxon>Eukaryota</taxon>
        <taxon>Metazoa</taxon>
        <taxon>Spiralia</taxon>
        <taxon>Lophotrochozoa</taxon>
        <taxon>Mollusca</taxon>
        <taxon>Gastropoda</taxon>
        <taxon>Heterobranchia</taxon>
        <taxon>Euthyneura</taxon>
        <taxon>Panpulmonata</taxon>
        <taxon>Eupulmonata</taxon>
        <taxon>Stylommatophora</taxon>
        <taxon>Helicina</taxon>
        <taxon>Helicoidea</taxon>
        <taxon>Geomitridae</taxon>
        <taxon>Candidula</taxon>
    </lineage>
</organism>
<dbReference type="EMBL" id="CAJHNH020001017">
    <property type="protein sequence ID" value="CAG5121058.1"/>
    <property type="molecule type" value="Genomic_DNA"/>
</dbReference>
<keyword evidence="2" id="KW-1185">Reference proteome</keyword>
<gene>
    <name evidence="1" type="ORF">CUNI_LOCUS6616</name>
</gene>
<comment type="caution">
    <text evidence="1">The sequence shown here is derived from an EMBL/GenBank/DDBJ whole genome shotgun (WGS) entry which is preliminary data.</text>
</comment>
<evidence type="ECO:0000313" key="2">
    <source>
        <dbReference type="Proteomes" id="UP000678393"/>
    </source>
</evidence>